<protein>
    <submittedName>
        <fullName evidence="1">Uncharacterized protein</fullName>
    </submittedName>
</protein>
<proteinExistence type="predicted"/>
<dbReference type="EMBL" id="BK016199">
    <property type="protein sequence ID" value="DAG01881.1"/>
    <property type="molecule type" value="Genomic_DNA"/>
</dbReference>
<accession>A0A8S5V555</accession>
<reference evidence="1" key="1">
    <citation type="journal article" date="2021" name="Proc. Natl. Acad. Sci. U.S.A.">
        <title>A Catalog of Tens of Thousands of Viruses from Human Metagenomes Reveals Hidden Associations with Chronic Diseases.</title>
        <authorList>
            <person name="Tisza M.J."/>
            <person name="Buck C.B."/>
        </authorList>
    </citation>
    <scope>NUCLEOTIDE SEQUENCE</scope>
    <source>
        <strain evidence="1">CtYaH2</strain>
    </source>
</reference>
<organism evidence="1">
    <name type="scientific">Siphoviridae sp. ctYaH2</name>
    <dbReference type="NCBI Taxonomy" id="2825549"/>
    <lineage>
        <taxon>Viruses</taxon>
        <taxon>Duplodnaviria</taxon>
        <taxon>Heunggongvirae</taxon>
        <taxon>Uroviricota</taxon>
        <taxon>Caudoviricetes</taxon>
    </lineage>
</organism>
<sequence length="39" mass="4408">MKINGSCLRFAKYTLCMVTSMLADYKHSSLFTYSATPAR</sequence>
<evidence type="ECO:0000313" key="1">
    <source>
        <dbReference type="EMBL" id="DAG01881.1"/>
    </source>
</evidence>
<name>A0A8S5V555_9CAUD</name>